<keyword evidence="3" id="KW-1185">Reference proteome</keyword>
<feature type="region of interest" description="Disordered" evidence="1">
    <location>
        <begin position="1"/>
        <end position="21"/>
    </location>
</feature>
<sequence>MSGFLSRLAGASSSNSKVEPRLATAFESPAAAAFGEVQTVYEQSPDPVKRQMGTDAFEQPAIPLTENVSVKESLFAELLPGTVTAPVINTETGPQGNVLHPEAKGTILQPINIKKEEPVMPVIFSGVLKSEAETSGSLSPVDNNKAPFNFPETGKEAFVAGTGDQQSRYATIRPKQTFTAFSLNNTFNAFLSSGGGTEINNYSESAAPAQPVIKINIGHIDIKAVAQTPSVREARKQTPGISLDDLLKKKNK</sequence>
<accession>A0A1A9HYQ9</accession>
<reference evidence="2 3" key="1">
    <citation type="submission" date="2016-05" db="EMBL/GenBank/DDBJ databases">
        <title>Niabella ginsenosidivorans BS26 whole genome sequencing.</title>
        <authorList>
            <person name="Im W.T."/>
            <person name="Siddiqi M.Z."/>
        </authorList>
    </citation>
    <scope>NUCLEOTIDE SEQUENCE [LARGE SCALE GENOMIC DNA]</scope>
    <source>
        <strain evidence="2 3">BS26</strain>
    </source>
</reference>
<dbReference type="STRING" id="1176587.A8C56_04760"/>
<dbReference type="RefSeq" id="WP_067752747.1">
    <property type="nucleotide sequence ID" value="NZ_CP015772.1"/>
</dbReference>
<evidence type="ECO:0000256" key="1">
    <source>
        <dbReference type="SAM" id="MobiDB-lite"/>
    </source>
</evidence>
<proteinExistence type="predicted"/>
<evidence type="ECO:0000313" key="2">
    <source>
        <dbReference type="EMBL" id="ANH80383.1"/>
    </source>
</evidence>
<dbReference type="AlphaFoldDB" id="A0A1A9HYQ9"/>
<organism evidence="2 3">
    <name type="scientific">Niabella ginsenosidivorans</name>
    <dbReference type="NCBI Taxonomy" id="1176587"/>
    <lineage>
        <taxon>Bacteria</taxon>
        <taxon>Pseudomonadati</taxon>
        <taxon>Bacteroidota</taxon>
        <taxon>Chitinophagia</taxon>
        <taxon>Chitinophagales</taxon>
        <taxon>Chitinophagaceae</taxon>
        <taxon>Niabella</taxon>
    </lineage>
</organism>
<name>A0A1A9HYQ9_9BACT</name>
<gene>
    <name evidence="2" type="ORF">A8C56_04760</name>
</gene>
<dbReference type="KEGG" id="nia:A8C56_04760"/>
<evidence type="ECO:0000313" key="3">
    <source>
        <dbReference type="Proteomes" id="UP000077667"/>
    </source>
</evidence>
<dbReference type="EMBL" id="CP015772">
    <property type="protein sequence ID" value="ANH80383.1"/>
    <property type="molecule type" value="Genomic_DNA"/>
</dbReference>
<dbReference type="Proteomes" id="UP000077667">
    <property type="component" value="Chromosome"/>
</dbReference>
<protein>
    <submittedName>
        <fullName evidence="2">Uncharacterized protein</fullName>
    </submittedName>
</protein>